<name>A0AC11ECN2_SHEEP</name>
<evidence type="ECO:0000313" key="1">
    <source>
        <dbReference type="Ensembl" id="ENSOARP00020055913.1"/>
    </source>
</evidence>
<organism evidence="1">
    <name type="scientific">Ovis aries</name>
    <name type="common">Sheep</name>
    <dbReference type="NCBI Taxonomy" id="9940"/>
    <lineage>
        <taxon>Eukaryota</taxon>
        <taxon>Metazoa</taxon>
        <taxon>Chordata</taxon>
        <taxon>Craniata</taxon>
        <taxon>Vertebrata</taxon>
        <taxon>Euteleostomi</taxon>
        <taxon>Mammalia</taxon>
        <taxon>Eutheria</taxon>
        <taxon>Laurasiatheria</taxon>
        <taxon>Artiodactyla</taxon>
        <taxon>Ruminantia</taxon>
        <taxon>Pecora</taxon>
        <taxon>Bovidae</taxon>
        <taxon>Caprinae</taxon>
        <taxon>Ovis</taxon>
    </lineage>
</organism>
<reference evidence="1" key="1">
    <citation type="submission" date="2020-11" db="EMBL/GenBank/DDBJ databases">
        <authorList>
            <person name="Davenport K.M."/>
            <person name="Bickhart D.M."/>
            <person name="Smith T.P.L."/>
            <person name="Murdoch B.M."/>
            <person name="Rosen B.D."/>
        </authorList>
    </citation>
    <scope>NUCLEOTIDE SEQUENCE [LARGE SCALE GENOMIC DNA]</scope>
    <source>
        <strain evidence="1">OAR_USU_Benz2616</strain>
    </source>
</reference>
<proteinExistence type="predicted"/>
<reference evidence="1" key="3">
    <citation type="submission" date="2025-09" db="UniProtKB">
        <authorList>
            <consortium name="Ensembl"/>
        </authorList>
    </citation>
    <scope>IDENTIFICATION</scope>
</reference>
<accession>A0AC11ECN2</accession>
<sequence length="143" mass="16227">MPLMKQARYVSVSSWQMSMGLKVGLVISLLPVGATSVGECSIDSFPGLRSFRMDWLDLLAVHQTLQSLLQHQSSKASILWFLAFLVAQLLHPYMTTGKTIALTICTFVGKVMSLLSNMLSRLVIVNRCYYPQFKEKEMETWKY</sequence>
<dbReference type="Ensembl" id="ENSOART00020080444.1">
    <property type="protein sequence ID" value="ENSOARP00020055913.1"/>
    <property type="gene ID" value="ENSOARG00020029952.1"/>
</dbReference>
<protein>
    <submittedName>
        <fullName evidence="1">Uncharacterized protein</fullName>
    </submittedName>
</protein>
<reference evidence="1" key="2">
    <citation type="submission" date="2025-08" db="UniProtKB">
        <authorList>
            <consortium name="Ensembl"/>
        </authorList>
    </citation>
    <scope>IDENTIFICATION</scope>
</reference>